<dbReference type="EMBL" id="CAIJDP010000031">
    <property type="protein sequence ID" value="CAD0000408.1"/>
    <property type="molecule type" value="Genomic_DNA"/>
</dbReference>
<organism evidence="1 2">
    <name type="scientific">Flavobacterium salmonis</name>
    <dbReference type="NCBI Taxonomy" id="2654844"/>
    <lineage>
        <taxon>Bacteria</taxon>
        <taxon>Pseudomonadati</taxon>
        <taxon>Bacteroidota</taxon>
        <taxon>Flavobacteriia</taxon>
        <taxon>Flavobacteriales</taxon>
        <taxon>Flavobacteriaceae</taxon>
        <taxon>Flavobacterium</taxon>
    </lineage>
</organism>
<sequence>MFLLAVKPDFKTYLDFKMYLPDTSLDGPIHQAGTIPFMEINQDMQIEGDVRMFLQATRQDNQILREYVMYL</sequence>
<accession>A0A6V6YLP8</accession>
<evidence type="ECO:0000313" key="1">
    <source>
        <dbReference type="EMBL" id="CAD0000408.1"/>
    </source>
</evidence>
<comment type="caution">
    <text evidence="1">The sequence shown here is derived from an EMBL/GenBank/DDBJ whole genome shotgun (WGS) entry which is preliminary data.</text>
</comment>
<reference evidence="1 2" key="1">
    <citation type="submission" date="2020-06" db="EMBL/GenBank/DDBJ databases">
        <authorList>
            <person name="Criscuolo A."/>
        </authorList>
    </citation>
    <scope>NUCLEOTIDE SEQUENCE [LARGE SCALE GENOMIC DNA]</scope>
    <source>
        <strain evidence="2">CIP 111411</strain>
    </source>
</reference>
<protein>
    <submittedName>
        <fullName evidence="1">Uncharacterized protein</fullName>
    </submittedName>
</protein>
<keyword evidence="2" id="KW-1185">Reference proteome</keyword>
<name>A0A6V6YLP8_9FLAO</name>
<proteinExistence type="predicted"/>
<dbReference type="AlphaFoldDB" id="A0A6V6YLP8"/>
<evidence type="ECO:0000313" key="2">
    <source>
        <dbReference type="Proteomes" id="UP000530060"/>
    </source>
</evidence>
<gene>
    <name evidence="1" type="ORF">FLAT13_00014</name>
</gene>
<dbReference type="Proteomes" id="UP000530060">
    <property type="component" value="Unassembled WGS sequence"/>
</dbReference>